<feature type="transmembrane region" description="Helical" evidence="9">
    <location>
        <begin position="220"/>
        <end position="239"/>
    </location>
</feature>
<protein>
    <submittedName>
        <fullName evidence="12">Adenylate cyclase, class 3</fullName>
    </submittedName>
</protein>
<dbReference type="AlphaFoldDB" id="A0A1H9EEP9"/>
<feature type="signal peptide" evidence="10">
    <location>
        <begin position="1"/>
        <end position="20"/>
    </location>
</feature>
<dbReference type="PROSITE" id="PS00452">
    <property type="entry name" value="GUANYLATE_CYCLASE_1"/>
    <property type="match status" value="1"/>
</dbReference>
<dbReference type="SMART" id="SM00044">
    <property type="entry name" value="CYCc"/>
    <property type="match status" value="1"/>
</dbReference>
<keyword evidence="13" id="KW-1185">Reference proteome</keyword>
<keyword evidence="8" id="KW-0175">Coiled coil</keyword>
<dbReference type="PANTHER" id="PTHR11920:SF335">
    <property type="entry name" value="GUANYLATE CYCLASE"/>
    <property type="match status" value="1"/>
</dbReference>
<evidence type="ECO:0000313" key="13">
    <source>
        <dbReference type="Proteomes" id="UP000199021"/>
    </source>
</evidence>
<organism evidence="12 13">
    <name type="scientific">Neolewinella agarilytica</name>
    <dbReference type="NCBI Taxonomy" id="478744"/>
    <lineage>
        <taxon>Bacteria</taxon>
        <taxon>Pseudomonadati</taxon>
        <taxon>Bacteroidota</taxon>
        <taxon>Saprospiria</taxon>
        <taxon>Saprospirales</taxon>
        <taxon>Lewinellaceae</taxon>
        <taxon>Neolewinella</taxon>
    </lineage>
</organism>
<evidence type="ECO:0000256" key="5">
    <source>
        <dbReference type="ARBA" id="ARBA00023136"/>
    </source>
</evidence>
<dbReference type="InterPro" id="IPR050401">
    <property type="entry name" value="Cyclic_nucleotide_synthase"/>
</dbReference>
<dbReference type="EMBL" id="FOFB01000007">
    <property type="protein sequence ID" value="SEQ24151.1"/>
    <property type="molecule type" value="Genomic_DNA"/>
</dbReference>
<dbReference type="InterPro" id="IPR018297">
    <property type="entry name" value="A/G_cyclase_CS"/>
</dbReference>
<evidence type="ECO:0000256" key="1">
    <source>
        <dbReference type="ARBA" id="ARBA00004370"/>
    </source>
</evidence>
<dbReference type="Gene3D" id="3.30.70.1230">
    <property type="entry name" value="Nucleotide cyclase"/>
    <property type="match status" value="1"/>
</dbReference>
<dbReference type="GO" id="GO:0000166">
    <property type="term" value="F:nucleotide binding"/>
    <property type="evidence" value="ECO:0007669"/>
    <property type="project" value="UniProtKB-KW"/>
</dbReference>
<feature type="chain" id="PRO_5011726564" evidence="10">
    <location>
        <begin position="21"/>
        <end position="463"/>
    </location>
</feature>
<feature type="coiled-coil region" evidence="8">
    <location>
        <begin position="242"/>
        <end position="269"/>
    </location>
</feature>
<dbReference type="STRING" id="478744.SAMN05444359_10751"/>
<evidence type="ECO:0000259" key="11">
    <source>
        <dbReference type="PROSITE" id="PS50125"/>
    </source>
</evidence>
<comment type="subcellular location">
    <subcellularLocation>
        <location evidence="1">Membrane</location>
    </subcellularLocation>
</comment>
<dbReference type="InterPro" id="IPR029787">
    <property type="entry name" value="Nucleotide_cyclase"/>
</dbReference>
<evidence type="ECO:0000256" key="2">
    <source>
        <dbReference type="ARBA" id="ARBA00022692"/>
    </source>
</evidence>
<dbReference type="GO" id="GO:0035556">
    <property type="term" value="P:intracellular signal transduction"/>
    <property type="evidence" value="ECO:0007669"/>
    <property type="project" value="InterPro"/>
</dbReference>
<dbReference type="PANTHER" id="PTHR11920">
    <property type="entry name" value="GUANYLYL CYCLASE"/>
    <property type="match status" value="1"/>
</dbReference>
<gene>
    <name evidence="12" type="ORF">SAMN05444359_10751</name>
</gene>
<dbReference type="GO" id="GO:0009190">
    <property type="term" value="P:cyclic nucleotide biosynthetic process"/>
    <property type="evidence" value="ECO:0007669"/>
    <property type="project" value="InterPro"/>
</dbReference>
<evidence type="ECO:0000256" key="7">
    <source>
        <dbReference type="RuleBase" id="RU000405"/>
    </source>
</evidence>
<evidence type="ECO:0000256" key="10">
    <source>
        <dbReference type="SAM" id="SignalP"/>
    </source>
</evidence>
<evidence type="ECO:0000256" key="4">
    <source>
        <dbReference type="ARBA" id="ARBA00022989"/>
    </source>
</evidence>
<keyword evidence="3" id="KW-0547">Nucleotide-binding</keyword>
<evidence type="ECO:0000256" key="8">
    <source>
        <dbReference type="SAM" id="Coils"/>
    </source>
</evidence>
<keyword evidence="5 9" id="KW-0472">Membrane</keyword>
<dbReference type="CDD" id="cd07302">
    <property type="entry name" value="CHD"/>
    <property type="match status" value="1"/>
</dbReference>
<evidence type="ECO:0000256" key="9">
    <source>
        <dbReference type="SAM" id="Phobius"/>
    </source>
</evidence>
<keyword evidence="10" id="KW-0732">Signal</keyword>
<dbReference type="SUPFAM" id="SSF55073">
    <property type="entry name" value="Nucleotide cyclase"/>
    <property type="match status" value="1"/>
</dbReference>
<proteinExistence type="inferred from homology"/>
<keyword evidence="4 9" id="KW-1133">Transmembrane helix</keyword>
<dbReference type="GO" id="GO:0004016">
    <property type="term" value="F:adenylate cyclase activity"/>
    <property type="evidence" value="ECO:0007669"/>
    <property type="project" value="UniProtKB-ARBA"/>
</dbReference>
<feature type="domain" description="Guanylate cyclase" evidence="11">
    <location>
        <begin position="294"/>
        <end position="416"/>
    </location>
</feature>
<evidence type="ECO:0000256" key="3">
    <source>
        <dbReference type="ARBA" id="ARBA00022741"/>
    </source>
</evidence>
<evidence type="ECO:0000313" key="12">
    <source>
        <dbReference type="EMBL" id="SEQ24151.1"/>
    </source>
</evidence>
<keyword evidence="6 7" id="KW-0456">Lyase</keyword>
<accession>A0A1H9EEP9</accession>
<dbReference type="Pfam" id="PF00211">
    <property type="entry name" value="Guanylate_cyc"/>
    <property type="match status" value="1"/>
</dbReference>
<name>A0A1H9EEP9_9BACT</name>
<dbReference type="GO" id="GO:0016020">
    <property type="term" value="C:membrane"/>
    <property type="evidence" value="ECO:0007669"/>
    <property type="project" value="UniProtKB-SubCell"/>
</dbReference>
<dbReference type="InParanoid" id="A0A1H9EEP9"/>
<dbReference type="Proteomes" id="UP000199021">
    <property type="component" value="Unassembled WGS sequence"/>
</dbReference>
<sequence length="463" mass="51736">MRLRMLTLLIFLLTALSVFGQTNDYSNQVMVIEAMLEEANYRAAKAQSQALIKSGEEAQLPLVKAEGHRLLGRALTESKQATAKERVAGIRELKLAAQLFRKERKGEAVEDILGRLEKLTGNRKTETVELPSARKRRSKIPNADSINEASLSAIVSVQNQTITALNDSQVRQMLQLQEQERELDALAFQILNDSILLIQQESVIDRQQAVVQQEKLRRNFLLALAGGILLVLASLYFRFRSSKRYQAKLEEQNQIISRERKRSDELLRNILPATVAEELKTKGKATARSYPSVSVLFADFKGFSALASTLDPETLVSLLDETFRAFDEIVRKHRLEKIKTIGDCYMCAGGLPEPDTDHAERMVRAALDIQAYLETNDYFKARIGIHSGPVVAGVVGQDKFVYDIWGDTVNQAARLEAAGDVGRVAISQTTKELLPDTFVVEPAGTFDAKNIGPMERFFVRQGN</sequence>
<reference evidence="13" key="1">
    <citation type="submission" date="2016-10" db="EMBL/GenBank/DDBJ databases">
        <authorList>
            <person name="Varghese N."/>
            <person name="Submissions S."/>
        </authorList>
    </citation>
    <scope>NUCLEOTIDE SEQUENCE [LARGE SCALE GENOMIC DNA]</scope>
    <source>
        <strain evidence="13">DSM 24740</strain>
    </source>
</reference>
<dbReference type="PROSITE" id="PS50125">
    <property type="entry name" value="GUANYLATE_CYCLASE_2"/>
    <property type="match status" value="1"/>
</dbReference>
<comment type="similarity">
    <text evidence="7">Belongs to the adenylyl cyclase class-4/guanylyl cyclase family.</text>
</comment>
<keyword evidence="2 9" id="KW-0812">Transmembrane</keyword>
<evidence type="ECO:0000256" key="6">
    <source>
        <dbReference type="ARBA" id="ARBA00023239"/>
    </source>
</evidence>
<dbReference type="InterPro" id="IPR001054">
    <property type="entry name" value="A/G_cyclase"/>
</dbReference>